<comment type="subcellular location">
    <subcellularLocation>
        <location evidence="1 7">Membrane</location>
        <topology evidence="1 7">Multi-pass membrane protein</topology>
    </subcellularLocation>
</comment>
<accession>A0ABP0W9F4</accession>
<feature type="transmembrane region" description="Helical" evidence="7">
    <location>
        <begin position="379"/>
        <end position="400"/>
    </location>
</feature>
<proteinExistence type="inferred from homology"/>
<gene>
    <name evidence="8" type="ORF">CSSPJE1EN1_LOCUS7658</name>
</gene>
<dbReference type="PANTHER" id="PTHR11660:SF57">
    <property type="entry name" value="SOLUTE CARRIER FAMILY 40 MEMBER"/>
    <property type="match status" value="1"/>
</dbReference>
<keyword evidence="9" id="KW-1185">Reference proteome</keyword>
<feature type="transmembrane region" description="Helical" evidence="7">
    <location>
        <begin position="131"/>
        <end position="152"/>
    </location>
</feature>
<dbReference type="Pfam" id="PF06963">
    <property type="entry name" value="FPN1"/>
    <property type="match status" value="1"/>
</dbReference>
<evidence type="ECO:0000256" key="6">
    <source>
        <dbReference type="ARBA" id="ARBA00023136"/>
    </source>
</evidence>
<feature type="transmembrane region" description="Helical" evidence="7">
    <location>
        <begin position="541"/>
        <end position="560"/>
    </location>
</feature>
<name>A0ABP0W9F4_9BRYO</name>
<sequence>MLLLLLQQLRSVKIPLSLSLSLSLALMRMEVPGGDSPRTSPQDGDALRYDIEEEMVSGVEFRSSSGVLDSGVEPQRSGLNNVDTGTIIINRKEVDRLVRCLYGSHFLSRWGDRMWEFAVSLFMLHVWPNSLLLVAVYGLVEAASVAAFGVVIGELVDKFPRLKVVQIALGVQNGSIVVAAVATVILLLHPGAVLGGFGAFVTLVILVNTFGAFGALSGLAMDVVVERDWVVVIAEQAPGSLTRINSVMRRIDLSCKLLAPVAVGFLMSYASMLASAVLIAVWNVSSVGLEYGLLYIVYTAVPILQQKSPSRNTKLESPDAEELAINLEAKEIEMHSTAQEAQVQTEVGNLSTDECITLEGTLQHLPIIKGWLTYMRQEAMLAGLALALLYFTVLSFGSFMTAVLDWRGVPPYVLGLARAVAALVGILATVVYPSVHARLQTVRTGVWSIWLQCSLLSICVASTWVQSPRVASIMLIAGVAASRLGLWMFDLSVTQLMQESVPEAERGVVGGVQKSLQSLMDMLTYVVGLVISNPKDFGTSIRISFMVVFTAAALYTVHVYRVRGHLFHLDVLFLVEHPFFSYYMFIFT</sequence>
<keyword evidence="5 7" id="KW-1133">Transmembrane helix</keyword>
<feature type="transmembrane region" description="Helical" evidence="7">
    <location>
        <begin position="444"/>
        <end position="464"/>
    </location>
</feature>
<evidence type="ECO:0000313" key="9">
    <source>
        <dbReference type="Proteomes" id="UP001497444"/>
    </source>
</evidence>
<dbReference type="Gene3D" id="1.20.1250.20">
    <property type="entry name" value="MFS general substrate transporter like domains"/>
    <property type="match status" value="1"/>
</dbReference>
<keyword evidence="4 7" id="KW-0812">Transmembrane</keyword>
<protein>
    <recommendedName>
        <fullName evidence="7">Solute carrier family 40 member</fullName>
    </recommendedName>
</protein>
<feature type="transmembrane region" description="Helical" evidence="7">
    <location>
        <begin position="470"/>
        <end position="489"/>
    </location>
</feature>
<evidence type="ECO:0000256" key="2">
    <source>
        <dbReference type="ARBA" id="ARBA00006279"/>
    </source>
</evidence>
<dbReference type="PANTHER" id="PTHR11660">
    <property type="entry name" value="SOLUTE CARRIER FAMILY 40 MEMBER"/>
    <property type="match status" value="1"/>
</dbReference>
<feature type="transmembrane region" description="Helical" evidence="7">
    <location>
        <begin position="412"/>
        <end position="432"/>
    </location>
</feature>
<feature type="transmembrane region" description="Helical" evidence="7">
    <location>
        <begin position="288"/>
        <end position="304"/>
    </location>
</feature>
<feature type="transmembrane region" description="Helical" evidence="7">
    <location>
        <begin position="257"/>
        <end position="282"/>
    </location>
</feature>
<organism evidence="8 9">
    <name type="scientific">Sphagnum jensenii</name>
    <dbReference type="NCBI Taxonomy" id="128206"/>
    <lineage>
        <taxon>Eukaryota</taxon>
        <taxon>Viridiplantae</taxon>
        <taxon>Streptophyta</taxon>
        <taxon>Embryophyta</taxon>
        <taxon>Bryophyta</taxon>
        <taxon>Sphagnophytina</taxon>
        <taxon>Sphagnopsida</taxon>
        <taxon>Sphagnales</taxon>
        <taxon>Sphagnaceae</taxon>
        <taxon>Sphagnum</taxon>
    </lineage>
</organism>
<reference evidence="8" key="1">
    <citation type="submission" date="2024-02" db="EMBL/GenBank/DDBJ databases">
        <authorList>
            <consortium name="ELIXIR-Norway"/>
            <consortium name="Elixir Norway"/>
        </authorList>
    </citation>
    <scope>NUCLEOTIDE SEQUENCE</scope>
</reference>
<dbReference type="SUPFAM" id="SSF103473">
    <property type="entry name" value="MFS general substrate transporter"/>
    <property type="match status" value="1"/>
</dbReference>
<keyword evidence="7" id="KW-0406">Ion transport</keyword>
<dbReference type="InterPro" id="IPR009716">
    <property type="entry name" value="Ferroportin-1"/>
</dbReference>
<dbReference type="CDD" id="cd17480">
    <property type="entry name" value="MFS_SLC40A1_like"/>
    <property type="match status" value="1"/>
</dbReference>
<keyword evidence="3 7" id="KW-0813">Transport</keyword>
<feature type="transmembrane region" description="Helical" evidence="7">
    <location>
        <begin position="164"/>
        <end position="188"/>
    </location>
</feature>
<dbReference type="EMBL" id="OZ020109">
    <property type="protein sequence ID" value="CAK9262180.1"/>
    <property type="molecule type" value="Genomic_DNA"/>
</dbReference>
<evidence type="ECO:0000313" key="8">
    <source>
        <dbReference type="EMBL" id="CAK9262180.1"/>
    </source>
</evidence>
<evidence type="ECO:0000256" key="3">
    <source>
        <dbReference type="ARBA" id="ARBA00022448"/>
    </source>
</evidence>
<dbReference type="InterPro" id="IPR036259">
    <property type="entry name" value="MFS_trans_sf"/>
</dbReference>
<dbReference type="Proteomes" id="UP001497444">
    <property type="component" value="Chromosome 14"/>
</dbReference>
<evidence type="ECO:0000256" key="7">
    <source>
        <dbReference type="RuleBase" id="RU365065"/>
    </source>
</evidence>
<evidence type="ECO:0000256" key="5">
    <source>
        <dbReference type="ARBA" id="ARBA00022989"/>
    </source>
</evidence>
<feature type="transmembrane region" description="Helical" evidence="7">
    <location>
        <begin position="194"/>
        <end position="219"/>
    </location>
</feature>
<comment type="function">
    <text evidence="7">May be involved in iron transport and iron homeostasis.</text>
</comment>
<evidence type="ECO:0000256" key="1">
    <source>
        <dbReference type="ARBA" id="ARBA00004141"/>
    </source>
</evidence>
<keyword evidence="6 7" id="KW-0472">Membrane</keyword>
<evidence type="ECO:0000256" key="4">
    <source>
        <dbReference type="ARBA" id="ARBA00022692"/>
    </source>
</evidence>
<comment type="similarity">
    <text evidence="2 7">Belongs to the ferroportin (FP) (TC 2.A.100) family. SLC40A subfamily.</text>
</comment>